<protein>
    <submittedName>
        <fullName evidence="1">Uncharacterized protein</fullName>
    </submittedName>
</protein>
<gene>
    <name evidence="1" type="ORF">V6N11_022315</name>
</gene>
<keyword evidence="2" id="KW-1185">Reference proteome</keyword>
<accession>A0ABR2TJJ6</accession>
<evidence type="ECO:0000313" key="2">
    <source>
        <dbReference type="Proteomes" id="UP001396334"/>
    </source>
</evidence>
<evidence type="ECO:0000313" key="1">
    <source>
        <dbReference type="EMBL" id="KAK9037404.1"/>
    </source>
</evidence>
<sequence>MQIQMQLVADLNCKLSLRTERVAIFATELEYSNQLIVIENGIMAKSINNELEEAKVWQELYFIEGQNLEFSLQGVPQCYVLLPLNPLQEPNT</sequence>
<organism evidence="1 2">
    <name type="scientific">Hibiscus sabdariffa</name>
    <name type="common">roselle</name>
    <dbReference type="NCBI Taxonomy" id="183260"/>
    <lineage>
        <taxon>Eukaryota</taxon>
        <taxon>Viridiplantae</taxon>
        <taxon>Streptophyta</taxon>
        <taxon>Embryophyta</taxon>
        <taxon>Tracheophyta</taxon>
        <taxon>Spermatophyta</taxon>
        <taxon>Magnoliopsida</taxon>
        <taxon>eudicotyledons</taxon>
        <taxon>Gunneridae</taxon>
        <taxon>Pentapetalae</taxon>
        <taxon>rosids</taxon>
        <taxon>malvids</taxon>
        <taxon>Malvales</taxon>
        <taxon>Malvaceae</taxon>
        <taxon>Malvoideae</taxon>
        <taxon>Hibiscus</taxon>
    </lineage>
</organism>
<dbReference type="Proteomes" id="UP001396334">
    <property type="component" value="Unassembled WGS sequence"/>
</dbReference>
<dbReference type="EMBL" id="JBBPBN010000005">
    <property type="protein sequence ID" value="KAK9037404.1"/>
    <property type="molecule type" value="Genomic_DNA"/>
</dbReference>
<reference evidence="1 2" key="1">
    <citation type="journal article" date="2024" name="G3 (Bethesda)">
        <title>Genome assembly of Hibiscus sabdariffa L. provides insights into metabolisms of medicinal natural products.</title>
        <authorList>
            <person name="Kim T."/>
        </authorList>
    </citation>
    <scope>NUCLEOTIDE SEQUENCE [LARGE SCALE GENOMIC DNA]</scope>
    <source>
        <strain evidence="1">TK-2024</strain>
        <tissue evidence="1">Old leaves</tissue>
    </source>
</reference>
<proteinExistence type="predicted"/>
<name>A0ABR2TJJ6_9ROSI</name>
<comment type="caution">
    <text evidence="1">The sequence shown here is derived from an EMBL/GenBank/DDBJ whole genome shotgun (WGS) entry which is preliminary data.</text>
</comment>